<proteinExistence type="predicted"/>
<protein>
    <submittedName>
        <fullName evidence="1">Uncharacterized protein</fullName>
    </submittedName>
</protein>
<keyword evidence="2" id="KW-1185">Reference proteome</keyword>
<accession>N8WZ31</accession>
<sequence>MNISTLEEQIHLAEEIIKKDSETLDKNDRFKAASFNSFSEHLANLRKQLYDLQLRREKEILEVRFIGEKAHNGSLPLMLHAALSKGLAESLITLSTKVKTPKKHADFINQSELDLRLANIVSGSTKFIISLEIQPDLFGWSLSQSTLAHWFSFFESLNHPEKNQEIFSMMGNRGIKSIKSMLSALKSNNLDFELNWNSHHNKKYYWMGNTQTIENALIFLNDLEIQEPFVCEISGTVQSLDRSGKITLIDDEKRAYRIRLEKSLLPEIEKLHINQFVELKVLKQISIHPTFDKVIESYDFMEII</sequence>
<reference evidence="1 2" key="1">
    <citation type="submission" date="2013-02" db="EMBL/GenBank/DDBJ databases">
        <title>The Genome Sequence of Acinetobacter sp. NIPH 899.</title>
        <authorList>
            <consortium name="The Broad Institute Genome Sequencing Platform"/>
            <consortium name="The Broad Institute Genome Sequencing Center for Infectious Disease"/>
            <person name="Cerqueira G."/>
            <person name="Feldgarden M."/>
            <person name="Courvalin P."/>
            <person name="Perichon B."/>
            <person name="Grillot-Courvalin C."/>
            <person name="Clermont D."/>
            <person name="Rocha E."/>
            <person name="Yoon E.-J."/>
            <person name="Nemec A."/>
            <person name="Walker B."/>
            <person name="Young S.K."/>
            <person name="Zeng Q."/>
            <person name="Gargeya S."/>
            <person name="Fitzgerald M."/>
            <person name="Haas B."/>
            <person name="Abouelleil A."/>
            <person name="Alvarado L."/>
            <person name="Arachchi H.M."/>
            <person name="Berlin A.M."/>
            <person name="Chapman S.B."/>
            <person name="Dewar J."/>
            <person name="Goldberg J."/>
            <person name="Griggs A."/>
            <person name="Gujja S."/>
            <person name="Hansen M."/>
            <person name="Howarth C."/>
            <person name="Imamovic A."/>
            <person name="Larimer J."/>
            <person name="McCowan C."/>
            <person name="Murphy C."/>
            <person name="Neiman D."/>
            <person name="Pearson M."/>
            <person name="Priest M."/>
            <person name="Roberts A."/>
            <person name="Saif S."/>
            <person name="Shea T."/>
            <person name="Sisk P."/>
            <person name="Sykes S."/>
            <person name="Wortman J."/>
            <person name="Nusbaum C."/>
            <person name="Birren B."/>
        </authorList>
    </citation>
    <scope>NUCLEOTIDE SEQUENCE [LARGE SCALE GENOMIC DNA]</scope>
    <source>
        <strain evidence="1 2">NIPH 899</strain>
    </source>
</reference>
<dbReference type="AlphaFoldDB" id="N8WZ31"/>
<dbReference type="PATRIC" id="fig|1217710.3.peg.1003"/>
<dbReference type="Proteomes" id="UP000013070">
    <property type="component" value="Unassembled WGS sequence"/>
</dbReference>
<evidence type="ECO:0000313" key="1">
    <source>
        <dbReference type="EMBL" id="ENV00150.1"/>
    </source>
</evidence>
<dbReference type="eggNOG" id="ENOG5033709">
    <property type="taxonomic scope" value="Bacteria"/>
</dbReference>
<evidence type="ECO:0000313" key="2">
    <source>
        <dbReference type="Proteomes" id="UP000013070"/>
    </source>
</evidence>
<comment type="caution">
    <text evidence="1">The sequence shown here is derived from an EMBL/GenBank/DDBJ whole genome shotgun (WGS) entry which is preliminary data.</text>
</comment>
<organism evidence="1 2">
    <name type="scientific">Acinetobacter variabilis</name>
    <dbReference type="NCBI Taxonomy" id="70346"/>
    <lineage>
        <taxon>Bacteria</taxon>
        <taxon>Pseudomonadati</taxon>
        <taxon>Pseudomonadota</taxon>
        <taxon>Gammaproteobacteria</taxon>
        <taxon>Moraxellales</taxon>
        <taxon>Moraxellaceae</taxon>
        <taxon>Acinetobacter</taxon>
    </lineage>
</organism>
<dbReference type="EMBL" id="APPE01000041">
    <property type="protein sequence ID" value="ENV00150.1"/>
    <property type="molecule type" value="Genomic_DNA"/>
</dbReference>
<name>N8WZ31_9GAMM</name>
<dbReference type="HOGENOM" id="CLU_914087_0_0_6"/>
<gene>
    <name evidence="1" type="ORF">F969_01059</name>
</gene>
<dbReference type="RefSeq" id="WP_004781787.1">
    <property type="nucleotide sequence ID" value="NZ_DALZCJ010000005.1"/>
</dbReference>